<dbReference type="EMBL" id="BGPR01002838">
    <property type="protein sequence ID" value="GBM79742.1"/>
    <property type="molecule type" value="Genomic_DNA"/>
</dbReference>
<dbReference type="Gene3D" id="1.10.340.70">
    <property type="match status" value="1"/>
</dbReference>
<dbReference type="OrthoDB" id="10030726at2759"/>
<keyword evidence="3" id="KW-1185">Reference proteome</keyword>
<evidence type="ECO:0000313" key="2">
    <source>
        <dbReference type="EMBL" id="GBM79742.1"/>
    </source>
</evidence>
<protein>
    <recommendedName>
        <fullName evidence="4">Integrase zinc-binding domain-containing protein</fullName>
    </recommendedName>
</protein>
<dbReference type="AlphaFoldDB" id="A0A4Y2IS71"/>
<feature type="region of interest" description="Disordered" evidence="1">
    <location>
        <begin position="96"/>
        <end position="119"/>
    </location>
</feature>
<reference evidence="2 3" key="1">
    <citation type="journal article" date="2019" name="Sci. Rep.">
        <title>Orb-weaving spider Araneus ventricosus genome elucidates the spidroin gene catalogue.</title>
        <authorList>
            <person name="Kono N."/>
            <person name="Nakamura H."/>
            <person name="Ohtoshi R."/>
            <person name="Moran D.A.P."/>
            <person name="Shinohara A."/>
            <person name="Yoshida Y."/>
            <person name="Fujiwara M."/>
            <person name="Mori M."/>
            <person name="Tomita M."/>
            <person name="Arakawa K."/>
        </authorList>
    </citation>
    <scope>NUCLEOTIDE SEQUENCE [LARGE SCALE GENOMIC DNA]</scope>
</reference>
<comment type="caution">
    <text evidence="2">The sequence shown here is derived from an EMBL/GenBank/DDBJ whole genome shotgun (WGS) entry which is preliminary data.</text>
</comment>
<proteinExistence type="predicted"/>
<sequence length="119" mass="13563">MKYEAAKTASKISMHARAIMIEDNSGKQIDDEFESLLRALENLFGSSCRWQLILPKSKIQGVLQQTRDTASRGHFGVMRTFRKDTECFYWNNSKPSSRNCAESLQSPKKTQNRTGKVSD</sequence>
<dbReference type="Proteomes" id="UP000499080">
    <property type="component" value="Unassembled WGS sequence"/>
</dbReference>
<accession>A0A4Y2IS71</accession>
<evidence type="ECO:0008006" key="4">
    <source>
        <dbReference type="Google" id="ProtNLM"/>
    </source>
</evidence>
<gene>
    <name evidence="2" type="ORF">AVEN_164483_1</name>
</gene>
<name>A0A4Y2IS71_ARAVE</name>
<evidence type="ECO:0000313" key="3">
    <source>
        <dbReference type="Proteomes" id="UP000499080"/>
    </source>
</evidence>
<organism evidence="2 3">
    <name type="scientific">Araneus ventricosus</name>
    <name type="common">Orbweaver spider</name>
    <name type="synonym">Epeira ventricosa</name>
    <dbReference type="NCBI Taxonomy" id="182803"/>
    <lineage>
        <taxon>Eukaryota</taxon>
        <taxon>Metazoa</taxon>
        <taxon>Ecdysozoa</taxon>
        <taxon>Arthropoda</taxon>
        <taxon>Chelicerata</taxon>
        <taxon>Arachnida</taxon>
        <taxon>Araneae</taxon>
        <taxon>Araneomorphae</taxon>
        <taxon>Entelegynae</taxon>
        <taxon>Araneoidea</taxon>
        <taxon>Araneidae</taxon>
        <taxon>Araneus</taxon>
    </lineage>
</organism>
<evidence type="ECO:0000256" key="1">
    <source>
        <dbReference type="SAM" id="MobiDB-lite"/>
    </source>
</evidence>